<gene>
    <name evidence="3" type="ORF">DFH08DRAFT_958824</name>
</gene>
<dbReference type="Proteomes" id="UP001218218">
    <property type="component" value="Unassembled WGS sequence"/>
</dbReference>
<evidence type="ECO:0000256" key="2">
    <source>
        <dbReference type="SAM" id="SignalP"/>
    </source>
</evidence>
<evidence type="ECO:0000256" key="1">
    <source>
        <dbReference type="SAM" id="MobiDB-lite"/>
    </source>
</evidence>
<feature type="chain" id="PRO_5041915751" evidence="2">
    <location>
        <begin position="18"/>
        <end position="178"/>
    </location>
</feature>
<accession>A0AAD7A680</accession>
<sequence>MLVAPFMYAIAFKLALAAVIATATPVNEREVDTICLRSACIVDNTLERAMQGPRKRIQLDTAQRGTPDTVQRSSPRKRIQLDDAQRGAQTATELIARLGNDNATLLPQVHTLRIDATPQTLNMLVASSASLKEATLYAWSTEMVAIECTMGFFEVKGVHVLVEDVEFCGGYDPKTGPR</sequence>
<feature type="signal peptide" evidence="2">
    <location>
        <begin position="1"/>
        <end position="17"/>
    </location>
</feature>
<dbReference type="EMBL" id="JARIHO010000015">
    <property type="protein sequence ID" value="KAJ7349880.1"/>
    <property type="molecule type" value="Genomic_DNA"/>
</dbReference>
<protein>
    <submittedName>
        <fullName evidence="3">Uncharacterized protein</fullName>
    </submittedName>
</protein>
<evidence type="ECO:0000313" key="4">
    <source>
        <dbReference type="Proteomes" id="UP001218218"/>
    </source>
</evidence>
<keyword evidence="4" id="KW-1185">Reference proteome</keyword>
<keyword evidence="2" id="KW-0732">Signal</keyword>
<feature type="compositionally biased region" description="Polar residues" evidence="1">
    <location>
        <begin position="60"/>
        <end position="73"/>
    </location>
</feature>
<proteinExistence type="predicted"/>
<dbReference type="AlphaFoldDB" id="A0AAD7A680"/>
<comment type="caution">
    <text evidence="3">The sequence shown here is derived from an EMBL/GenBank/DDBJ whole genome shotgun (WGS) entry which is preliminary data.</text>
</comment>
<feature type="region of interest" description="Disordered" evidence="1">
    <location>
        <begin position="54"/>
        <end position="73"/>
    </location>
</feature>
<reference evidence="3" key="1">
    <citation type="submission" date="2023-03" db="EMBL/GenBank/DDBJ databases">
        <title>Massive genome expansion in bonnet fungi (Mycena s.s.) driven by repeated elements and novel gene families across ecological guilds.</title>
        <authorList>
            <consortium name="Lawrence Berkeley National Laboratory"/>
            <person name="Harder C.B."/>
            <person name="Miyauchi S."/>
            <person name="Viragh M."/>
            <person name="Kuo A."/>
            <person name="Thoen E."/>
            <person name="Andreopoulos B."/>
            <person name="Lu D."/>
            <person name="Skrede I."/>
            <person name="Drula E."/>
            <person name="Henrissat B."/>
            <person name="Morin E."/>
            <person name="Kohler A."/>
            <person name="Barry K."/>
            <person name="LaButti K."/>
            <person name="Morin E."/>
            <person name="Salamov A."/>
            <person name="Lipzen A."/>
            <person name="Mereny Z."/>
            <person name="Hegedus B."/>
            <person name="Baldrian P."/>
            <person name="Stursova M."/>
            <person name="Weitz H."/>
            <person name="Taylor A."/>
            <person name="Grigoriev I.V."/>
            <person name="Nagy L.G."/>
            <person name="Martin F."/>
            <person name="Kauserud H."/>
        </authorList>
    </citation>
    <scope>NUCLEOTIDE SEQUENCE</scope>
    <source>
        <strain evidence="3">CBHHK002</strain>
    </source>
</reference>
<organism evidence="3 4">
    <name type="scientific">Mycena albidolilacea</name>
    <dbReference type="NCBI Taxonomy" id="1033008"/>
    <lineage>
        <taxon>Eukaryota</taxon>
        <taxon>Fungi</taxon>
        <taxon>Dikarya</taxon>
        <taxon>Basidiomycota</taxon>
        <taxon>Agaricomycotina</taxon>
        <taxon>Agaricomycetes</taxon>
        <taxon>Agaricomycetidae</taxon>
        <taxon>Agaricales</taxon>
        <taxon>Marasmiineae</taxon>
        <taxon>Mycenaceae</taxon>
        <taxon>Mycena</taxon>
    </lineage>
</organism>
<name>A0AAD7A680_9AGAR</name>
<evidence type="ECO:0000313" key="3">
    <source>
        <dbReference type="EMBL" id="KAJ7349880.1"/>
    </source>
</evidence>